<dbReference type="Pfam" id="PF14240">
    <property type="entry name" value="YHYH"/>
    <property type="match status" value="1"/>
</dbReference>
<feature type="domain" description="YHYH" evidence="2">
    <location>
        <begin position="102"/>
        <end position="278"/>
    </location>
</feature>
<comment type="caution">
    <text evidence="3">The sequence shown here is derived from an EMBL/GenBank/DDBJ whole genome shotgun (WGS) entry which is preliminary data.</text>
</comment>
<feature type="region of interest" description="Disordered" evidence="1">
    <location>
        <begin position="138"/>
        <end position="164"/>
    </location>
</feature>
<sequence>MSGLLRYQPAALQYFDGNLVLKRLKINVNSNRVLMTNLQTAAFMLAATVTATTAVAHENIASTEIQGDMTCISSNGAPDHDMGEFPNRANPNAFLEQNLTFCFATSPQLADTVTTDLMTVGVSTTGVPIRPYTAGYYDPNGRRGFSQDPSSGWRQQAMHDPSSLGMDDQNAHVDRAGLYHYHAVPSALLASQGGSLIGYAPDGFEIRYSPSSATSSWQLKDGVRPTPPGEDYDGTFEEDFEFTAGSGTLDECNGGMIDGTYTYFATDTYPYYPRCFKGVVNPQFMMRN</sequence>
<evidence type="ECO:0000313" key="3">
    <source>
        <dbReference type="EMBL" id="MCF2872966.1"/>
    </source>
</evidence>
<gene>
    <name evidence="3" type="ORF">L0664_18020</name>
</gene>
<evidence type="ECO:0000313" key="4">
    <source>
        <dbReference type="Proteomes" id="UP001200557"/>
    </source>
</evidence>
<reference evidence="3 4" key="1">
    <citation type="submission" date="2022-01" db="EMBL/GenBank/DDBJ databases">
        <title>Octadecabacter sp. nov., isolated from a marine alga.</title>
        <authorList>
            <person name="Jin M.S."/>
            <person name="Kim H.M."/>
            <person name="Han D.M."/>
            <person name="Jung J.J."/>
            <person name="Jeon C.O."/>
        </authorList>
    </citation>
    <scope>NUCLEOTIDE SEQUENCE [LARGE SCALE GENOMIC DNA]</scope>
    <source>
        <strain evidence="3 4">G9-8</strain>
    </source>
</reference>
<organism evidence="3 4">
    <name type="scientific">Octadecabacter dasysiphoniae</name>
    <dbReference type="NCBI Taxonomy" id="2909341"/>
    <lineage>
        <taxon>Bacteria</taxon>
        <taxon>Pseudomonadati</taxon>
        <taxon>Pseudomonadota</taxon>
        <taxon>Alphaproteobacteria</taxon>
        <taxon>Rhodobacterales</taxon>
        <taxon>Roseobacteraceae</taxon>
        <taxon>Octadecabacter</taxon>
    </lineage>
</organism>
<accession>A0ABS9D187</accession>
<evidence type="ECO:0000256" key="1">
    <source>
        <dbReference type="SAM" id="MobiDB-lite"/>
    </source>
</evidence>
<proteinExistence type="predicted"/>
<dbReference type="RefSeq" id="WP_235227293.1">
    <property type="nucleotide sequence ID" value="NZ_JAKGAQ010000006.1"/>
</dbReference>
<dbReference type="InterPro" id="IPR025924">
    <property type="entry name" value="YHYH_dom"/>
</dbReference>
<protein>
    <submittedName>
        <fullName evidence="3">YHYH protein</fullName>
    </submittedName>
</protein>
<keyword evidence="4" id="KW-1185">Reference proteome</keyword>
<name>A0ABS9D187_9RHOB</name>
<dbReference type="Proteomes" id="UP001200557">
    <property type="component" value="Unassembled WGS sequence"/>
</dbReference>
<evidence type="ECO:0000259" key="2">
    <source>
        <dbReference type="Pfam" id="PF14240"/>
    </source>
</evidence>
<dbReference type="EMBL" id="JAKGAQ010000006">
    <property type="protein sequence ID" value="MCF2872966.1"/>
    <property type="molecule type" value="Genomic_DNA"/>
</dbReference>